<proteinExistence type="inferred from homology"/>
<dbReference type="AlphaFoldDB" id="A0AAN6YDF3"/>
<organism evidence="8 9">
    <name type="scientific">Rhypophila decipiens</name>
    <dbReference type="NCBI Taxonomy" id="261697"/>
    <lineage>
        <taxon>Eukaryota</taxon>
        <taxon>Fungi</taxon>
        <taxon>Dikarya</taxon>
        <taxon>Ascomycota</taxon>
        <taxon>Pezizomycotina</taxon>
        <taxon>Sordariomycetes</taxon>
        <taxon>Sordariomycetidae</taxon>
        <taxon>Sordariales</taxon>
        <taxon>Naviculisporaceae</taxon>
        <taxon>Rhypophila</taxon>
    </lineage>
</organism>
<dbReference type="PIRSF" id="PIRSF015952">
    <property type="entry name" value="U3snoRNP11"/>
    <property type="match status" value="1"/>
</dbReference>
<feature type="compositionally biased region" description="Basic residues" evidence="7">
    <location>
        <begin position="272"/>
        <end position="283"/>
    </location>
</feature>
<feature type="compositionally biased region" description="Acidic residues" evidence="7">
    <location>
        <begin position="140"/>
        <end position="158"/>
    </location>
</feature>
<reference evidence="8" key="2">
    <citation type="submission" date="2023-05" db="EMBL/GenBank/DDBJ databases">
        <authorList>
            <consortium name="Lawrence Berkeley National Laboratory"/>
            <person name="Steindorff A."/>
            <person name="Hensen N."/>
            <person name="Bonometti L."/>
            <person name="Westerberg I."/>
            <person name="Brannstrom I.O."/>
            <person name="Guillou S."/>
            <person name="Cros-Aarteil S."/>
            <person name="Calhoun S."/>
            <person name="Haridas S."/>
            <person name="Kuo A."/>
            <person name="Mondo S."/>
            <person name="Pangilinan J."/>
            <person name="Riley R."/>
            <person name="Labutti K."/>
            <person name="Andreopoulos B."/>
            <person name="Lipzen A."/>
            <person name="Chen C."/>
            <person name="Yanf M."/>
            <person name="Daum C."/>
            <person name="Ng V."/>
            <person name="Clum A."/>
            <person name="Ohm R."/>
            <person name="Martin F."/>
            <person name="Silar P."/>
            <person name="Natvig D."/>
            <person name="Lalanne C."/>
            <person name="Gautier V."/>
            <person name="Ament-Velasquez S.L."/>
            <person name="Kruys A."/>
            <person name="Hutchinson M.I."/>
            <person name="Powell A.J."/>
            <person name="Barry K."/>
            <person name="Miller A.N."/>
            <person name="Grigoriev I.V."/>
            <person name="Debuchy R."/>
            <person name="Gladieux P."/>
            <person name="Thoren M.H."/>
            <person name="Johannesson H."/>
        </authorList>
    </citation>
    <scope>NUCLEOTIDE SEQUENCE</scope>
    <source>
        <strain evidence="8">PSN293</strain>
    </source>
</reference>
<evidence type="ECO:0000256" key="5">
    <source>
        <dbReference type="ARBA" id="ARBA00023242"/>
    </source>
</evidence>
<feature type="compositionally biased region" description="Acidic residues" evidence="7">
    <location>
        <begin position="202"/>
        <end position="214"/>
    </location>
</feature>
<evidence type="ECO:0000256" key="1">
    <source>
        <dbReference type="ARBA" id="ARBA00004099"/>
    </source>
</evidence>
<evidence type="ECO:0000256" key="2">
    <source>
        <dbReference type="ARBA" id="ARBA00004604"/>
    </source>
</evidence>
<comment type="similarity">
    <text evidence="3 6">Belongs to the UTP11 family.</text>
</comment>
<evidence type="ECO:0000313" key="8">
    <source>
        <dbReference type="EMBL" id="KAK4216566.1"/>
    </source>
</evidence>
<dbReference type="Pfam" id="PF03998">
    <property type="entry name" value="Utp11"/>
    <property type="match status" value="1"/>
</dbReference>
<feature type="region of interest" description="Disordered" evidence="7">
    <location>
        <begin position="137"/>
        <end position="172"/>
    </location>
</feature>
<gene>
    <name evidence="8" type="ORF">QBC37DRAFT_471283</name>
</gene>
<keyword evidence="9" id="KW-1185">Reference proteome</keyword>
<feature type="compositionally biased region" description="Basic and acidic residues" evidence="7">
    <location>
        <begin position="215"/>
        <end position="224"/>
    </location>
</feature>
<evidence type="ECO:0000256" key="4">
    <source>
        <dbReference type="ARBA" id="ARBA00022552"/>
    </source>
</evidence>
<dbReference type="GO" id="GO:0032040">
    <property type="term" value="C:small-subunit processome"/>
    <property type="evidence" value="ECO:0007669"/>
    <property type="project" value="UniProtKB-UniRule"/>
</dbReference>
<comment type="caution">
    <text evidence="8">The sequence shown here is derived from an EMBL/GenBank/DDBJ whole genome shotgun (WGS) entry which is preliminary data.</text>
</comment>
<evidence type="ECO:0000313" key="9">
    <source>
        <dbReference type="Proteomes" id="UP001301769"/>
    </source>
</evidence>
<sequence>MSSLRNSVQRRSHRERAQPLERQRLGLLEKKKDYQKRAKDYNKKKTILKSLREKAADRNEDEFYFGMLSRNGPGSRLAKGKSFTGTVENGRGNKAMDMDTVRLLKTQDLGYLRTMRNVAAKEVQDLEERYIIATGLNADDLSDEDEDDDDWSDDDDEAAPSAKKSKPTGPKKIVFCDDVDEREQMAAAEKQKAQRRISRVDSDDEMMDDVDDEESQKRQKEAARKAQNVRRLQNKLKNAKKKLKALSDAERELEIQQAKMAKTATSGGITKTGRRIKVKERKR</sequence>
<keyword evidence="5 6" id="KW-0539">Nucleus</keyword>
<feature type="region of interest" description="Disordered" evidence="7">
    <location>
        <begin position="69"/>
        <end position="93"/>
    </location>
</feature>
<dbReference type="InterPro" id="IPR007144">
    <property type="entry name" value="SSU_processome_Utp11"/>
</dbReference>
<evidence type="ECO:0000256" key="3">
    <source>
        <dbReference type="ARBA" id="ARBA00008105"/>
    </source>
</evidence>
<feature type="region of interest" description="Disordered" evidence="7">
    <location>
        <begin position="184"/>
        <end position="242"/>
    </location>
</feature>
<name>A0AAN6YDF3_9PEZI</name>
<reference evidence="8" key="1">
    <citation type="journal article" date="2023" name="Mol. Phylogenet. Evol.">
        <title>Genome-scale phylogeny and comparative genomics of the fungal order Sordariales.</title>
        <authorList>
            <person name="Hensen N."/>
            <person name="Bonometti L."/>
            <person name="Westerberg I."/>
            <person name="Brannstrom I.O."/>
            <person name="Guillou S."/>
            <person name="Cros-Aarteil S."/>
            <person name="Calhoun S."/>
            <person name="Haridas S."/>
            <person name="Kuo A."/>
            <person name="Mondo S."/>
            <person name="Pangilinan J."/>
            <person name="Riley R."/>
            <person name="LaButti K."/>
            <person name="Andreopoulos B."/>
            <person name="Lipzen A."/>
            <person name="Chen C."/>
            <person name="Yan M."/>
            <person name="Daum C."/>
            <person name="Ng V."/>
            <person name="Clum A."/>
            <person name="Steindorff A."/>
            <person name="Ohm R.A."/>
            <person name="Martin F."/>
            <person name="Silar P."/>
            <person name="Natvig D.O."/>
            <person name="Lalanne C."/>
            <person name="Gautier V."/>
            <person name="Ament-Velasquez S.L."/>
            <person name="Kruys A."/>
            <person name="Hutchinson M.I."/>
            <person name="Powell A.J."/>
            <person name="Barry K."/>
            <person name="Miller A.N."/>
            <person name="Grigoriev I.V."/>
            <person name="Debuchy R."/>
            <person name="Gladieux P."/>
            <person name="Hiltunen Thoren M."/>
            <person name="Johannesson H."/>
        </authorList>
    </citation>
    <scope>NUCLEOTIDE SEQUENCE</scope>
    <source>
        <strain evidence="8">PSN293</strain>
    </source>
</reference>
<dbReference type="Proteomes" id="UP001301769">
    <property type="component" value="Unassembled WGS sequence"/>
</dbReference>
<protein>
    <recommendedName>
        <fullName evidence="6">U3 small nucleolar RNA-associated protein 11</fullName>
        <shortName evidence="6">U3 snoRNA-associated protein 11</shortName>
    </recommendedName>
</protein>
<feature type="region of interest" description="Disordered" evidence="7">
    <location>
        <begin position="260"/>
        <end position="283"/>
    </location>
</feature>
<feature type="compositionally biased region" description="Basic and acidic residues" evidence="7">
    <location>
        <begin position="15"/>
        <end position="31"/>
    </location>
</feature>
<comment type="function">
    <text evidence="1 6">Involved in nucleolar processing of pre-18S ribosomal RNA.</text>
</comment>
<dbReference type="EMBL" id="MU858067">
    <property type="protein sequence ID" value="KAK4216566.1"/>
    <property type="molecule type" value="Genomic_DNA"/>
</dbReference>
<dbReference type="GO" id="GO:0006364">
    <property type="term" value="P:rRNA processing"/>
    <property type="evidence" value="ECO:0007669"/>
    <property type="project" value="UniProtKB-UniRule"/>
</dbReference>
<dbReference type="PANTHER" id="PTHR12838:SF0">
    <property type="entry name" value="U3 SMALL NUCLEOLAR RNA-ASSOCIATED PROTEIN 11-RELATED"/>
    <property type="match status" value="1"/>
</dbReference>
<feature type="compositionally biased region" description="Basic residues" evidence="7">
    <location>
        <begin position="232"/>
        <end position="242"/>
    </location>
</feature>
<evidence type="ECO:0000256" key="6">
    <source>
        <dbReference type="PIRNR" id="PIRNR015952"/>
    </source>
</evidence>
<feature type="region of interest" description="Disordered" evidence="7">
    <location>
        <begin position="1"/>
        <end position="31"/>
    </location>
</feature>
<comment type="subunit">
    <text evidence="6">Component of the ribosomal small subunit (SSU) processome.</text>
</comment>
<comment type="subcellular location">
    <subcellularLocation>
        <location evidence="2 6">Nucleus</location>
        <location evidence="2 6">Nucleolus</location>
    </subcellularLocation>
</comment>
<evidence type="ECO:0000256" key="7">
    <source>
        <dbReference type="SAM" id="MobiDB-lite"/>
    </source>
</evidence>
<accession>A0AAN6YDF3</accession>
<keyword evidence="4 6" id="KW-0698">rRNA processing</keyword>
<dbReference type="PANTHER" id="PTHR12838">
    <property type="entry name" value="U3 SMALL NUCLEOLAR RNA-ASSOCIATED PROTEIN 11"/>
    <property type="match status" value="1"/>
</dbReference>